<proteinExistence type="predicted"/>
<keyword evidence="1" id="KW-0732">Signal</keyword>
<evidence type="ECO:0000313" key="2">
    <source>
        <dbReference type="EMBL" id="RXK81662.1"/>
    </source>
</evidence>
<dbReference type="Proteomes" id="UP000290545">
    <property type="component" value="Unassembled WGS sequence"/>
</dbReference>
<name>A0A4Q1D2P4_9BACT</name>
<feature type="signal peptide" evidence="1">
    <location>
        <begin position="1"/>
        <end position="28"/>
    </location>
</feature>
<reference evidence="2 3" key="1">
    <citation type="submission" date="2019-01" db="EMBL/GenBank/DDBJ databases">
        <title>Filimonas sp. strain TTM-71.</title>
        <authorList>
            <person name="Chen W.-M."/>
        </authorList>
    </citation>
    <scope>NUCLEOTIDE SEQUENCE [LARGE SCALE GENOMIC DNA]</scope>
    <source>
        <strain evidence="2 3">TTM-71</strain>
    </source>
</reference>
<gene>
    <name evidence="2" type="primary">traN</name>
    <name evidence="2" type="ORF">ESB13_17840</name>
</gene>
<comment type="caution">
    <text evidence="2">The sequence shown here is derived from an EMBL/GenBank/DDBJ whole genome shotgun (WGS) entry which is preliminary data.</text>
</comment>
<dbReference type="InterPro" id="IPR022298">
    <property type="entry name" value="Conjug_transposon_TraN"/>
</dbReference>
<evidence type="ECO:0000256" key="1">
    <source>
        <dbReference type="SAM" id="SignalP"/>
    </source>
</evidence>
<evidence type="ECO:0000313" key="3">
    <source>
        <dbReference type="Proteomes" id="UP000290545"/>
    </source>
</evidence>
<keyword evidence="3" id="KW-1185">Reference proteome</keyword>
<dbReference type="OrthoDB" id="1038500at2"/>
<dbReference type="AlphaFoldDB" id="A0A4Q1D2P4"/>
<dbReference type="Pfam" id="PF13595">
    <property type="entry name" value="DUF4138"/>
    <property type="match status" value="1"/>
</dbReference>
<feature type="chain" id="PRO_5020180760" evidence="1">
    <location>
        <begin position="29"/>
        <end position="289"/>
    </location>
</feature>
<sequence length="289" mass="32828">MTNNNVKMKKVMLFNLLFVGFFFSRVHAQVAGEVKNIYVSFYETVLVVFDAPVQDYDRGSADILAKIVSNNKRVIKIKANRENFKPTTLSVFTDDGAIYSLRVFFTEVAPSLEYRLKAPGRPSITGLLPKSDTASPTLNTIRRNVDTISLFKKMARHAKASNNGMKINLRGIYVDNGILYFHLTLANRSNIPYIIDYSKTYQRDKSKAKRTSVLEQEISPVYQLLSPGEVVSNRSGQTWILAFPQFTIADSKFMTIDLFEKNGDRHLQLKIKGKDILKAKPLFPDKMEP</sequence>
<accession>A0A4Q1D2P4</accession>
<dbReference type="EMBL" id="SDHZ01000003">
    <property type="protein sequence ID" value="RXK81662.1"/>
    <property type="molecule type" value="Genomic_DNA"/>
</dbReference>
<organism evidence="2 3">
    <name type="scientific">Filimonas effusa</name>
    <dbReference type="NCBI Taxonomy" id="2508721"/>
    <lineage>
        <taxon>Bacteria</taxon>
        <taxon>Pseudomonadati</taxon>
        <taxon>Bacteroidota</taxon>
        <taxon>Chitinophagia</taxon>
        <taxon>Chitinophagales</taxon>
        <taxon>Chitinophagaceae</taxon>
        <taxon>Filimonas</taxon>
    </lineage>
</organism>
<protein>
    <submittedName>
        <fullName evidence="2">Conjugative transposon protein TraN</fullName>
    </submittedName>
</protein>
<dbReference type="NCBIfam" id="TIGR03780">
    <property type="entry name" value="Bac_Flav_CT_N"/>
    <property type="match status" value="1"/>
</dbReference>